<keyword evidence="5" id="KW-0677">Repeat</keyword>
<dbReference type="Gene3D" id="4.10.1000.40">
    <property type="match status" value="1"/>
</dbReference>
<feature type="compositionally biased region" description="Acidic residues" evidence="10">
    <location>
        <begin position="259"/>
        <end position="269"/>
    </location>
</feature>
<evidence type="ECO:0000256" key="10">
    <source>
        <dbReference type="SAM" id="MobiDB-lite"/>
    </source>
</evidence>
<dbReference type="GO" id="GO:0043488">
    <property type="term" value="P:regulation of mRNA stability"/>
    <property type="evidence" value="ECO:0007669"/>
    <property type="project" value="InterPro"/>
</dbReference>
<gene>
    <name evidence="12" type="primary">101891066</name>
    <name evidence="14" type="synonym">LOC101891066</name>
</gene>
<evidence type="ECO:0000256" key="1">
    <source>
        <dbReference type="ARBA" id="ARBA00004123"/>
    </source>
</evidence>
<protein>
    <recommendedName>
        <fullName evidence="3">Zinc finger CCCH domain-containing protein 14</fullName>
    </recommendedName>
</protein>
<feature type="compositionally biased region" description="Basic and acidic residues" evidence="10">
    <location>
        <begin position="857"/>
        <end position="877"/>
    </location>
</feature>
<dbReference type="STRING" id="7370.A0A1I8MM76"/>
<dbReference type="GO" id="GO:0005737">
    <property type="term" value="C:cytoplasm"/>
    <property type="evidence" value="ECO:0007669"/>
    <property type="project" value="TreeGrafter"/>
</dbReference>
<dbReference type="OrthoDB" id="5589010at2759"/>
<feature type="compositionally biased region" description="Polar residues" evidence="10">
    <location>
        <begin position="738"/>
        <end position="747"/>
    </location>
</feature>
<comment type="subcellular location">
    <subcellularLocation>
        <location evidence="1">Nucleus</location>
    </subcellularLocation>
</comment>
<feature type="region of interest" description="Disordered" evidence="10">
    <location>
        <begin position="705"/>
        <end position="920"/>
    </location>
</feature>
<evidence type="ECO:0000256" key="4">
    <source>
        <dbReference type="ARBA" id="ARBA00022723"/>
    </source>
</evidence>
<organism evidence="12">
    <name type="scientific">Musca domestica</name>
    <name type="common">House fly</name>
    <dbReference type="NCBI Taxonomy" id="7370"/>
    <lineage>
        <taxon>Eukaryota</taxon>
        <taxon>Metazoa</taxon>
        <taxon>Ecdysozoa</taxon>
        <taxon>Arthropoda</taxon>
        <taxon>Hexapoda</taxon>
        <taxon>Insecta</taxon>
        <taxon>Pterygota</taxon>
        <taxon>Neoptera</taxon>
        <taxon>Endopterygota</taxon>
        <taxon>Diptera</taxon>
        <taxon>Brachycera</taxon>
        <taxon>Muscomorpha</taxon>
        <taxon>Muscoidea</taxon>
        <taxon>Muscidae</taxon>
        <taxon>Musca</taxon>
    </lineage>
</organism>
<dbReference type="Pfam" id="PF14608">
    <property type="entry name" value="zf-CCCH_2"/>
    <property type="match status" value="4"/>
</dbReference>
<dbReference type="AlphaFoldDB" id="A0A1I8MM76"/>
<dbReference type="GO" id="GO:0005634">
    <property type="term" value="C:nucleus"/>
    <property type="evidence" value="ECO:0007669"/>
    <property type="project" value="UniProtKB-SubCell"/>
</dbReference>
<evidence type="ECO:0000256" key="3">
    <source>
        <dbReference type="ARBA" id="ARBA00015071"/>
    </source>
</evidence>
<reference evidence="12" key="1">
    <citation type="submission" date="2020-05" db="UniProtKB">
        <authorList>
            <consortium name="EnsemblMetazoa"/>
        </authorList>
    </citation>
    <scope>IDENTIFICATION</scope>
    <source>
        <strain evidence="12">Aabys</strain>
    </source>
</reference>
<feature type="region of interest" description="Disordered" evidence="10">
    <location>
        <begin position="177"/>
        <end position="233"/>
    </location>
</feature>
<feature type="compositionally biased region" description="Basic and acidic residues" evidence="10">
    <location>
        <begin position="219"/>
        <end position="233"/>
    </location>
</feature>
<keyword evidence="7 9" id="KW-0862">Zinc</keyword>
<evidence type="ECO:0000313" key="12">
    <source>
        <dbReference type="EnsemblMetazoa" id="MDOA006411-PA"/>
    </source>
</evidence>
<dbReference type="VEuPathDB" id="VectorBase:MDOA006411"/>
<dbReference type="GO" id="GO:0008143">
    <property type="term" value="F:poly(A) binding"/>
    <property type="evidence" value="ECO:0007669"/>
    <property type="project" value="InterPro"/>
</dbReference>
<evidence type="ECO:0000256" key="9">
    <source>
        <dbReference type="PROSITE-ProRule" id="PRU00723"/>
    </source>
</evidence>
<feature type="domain" description="C3H1-type" evidence="11">
    <location>
        <begin position="958"/>
        <end position="992"/>
    </location>
</feature>
<feature type="compositionally biased region" description="Polar residues" evidence="10">
    <location>
        <begin position="463"/>
        <end position="493"/>
    </location>
</feature>
<evidence type="ECO:0000256" key="6">
    <source>
        <dbReference type="ARBA" id="ARBA00022771"/>
    </source>
</evidence>
<dbReference type="EnsemblMetazoa" id="MDOA006411-RA">
    <property type="protein sequence ID" value="MDOA006411-PA"/>
    <property type="gene ID" value="MDOA006411"/>
</dbReference>
<dbReference type="RefSeq" id="XP_005186210.1">
    <property type="nucleotide sequence ID" value="XM_005186153.3"/>
</dbReference>
<feature type="compositionally biased region" description="Polar residues" evidence="10">
    <location>
        <begin position="206"/>
        <end position="218"/>
    </location>
</feature>
<keyword evidence="8" id="KW-0539">Nucleus</keyword>
<reference evidence="14" key="2">
    <citation type="submission" date="2025-04" db="UniProtKB">
        <authorList>
            <consortium name="RefSeq"/>
        </authorList>
    </citation>
    <scope>IDENTIFICATION</scope>
    <source>
        <strain evidence="14">Aabys</strain>
    </source>
</reference>
<keyword evidence="4 9" id="KW-0479">Metal-binding</keyword>
<sequence length="1100" mass="124751">MENYGNEIGQKMRSAVKAKLQELGTGGSAGYIDDELPDYVMIMVANKRSKQQMISDLNLFLGSQTELFVTWLHEVLQKLQEVTLPAISASLSKKRKSSHKEDPTAATSSSSSSKKEKKQIKKEKNPVKRPKESVESPDKNISGKTSGSIRDIFAEELLEKAKHEISATTDIAQNIKKHKNKSALEEEDISSEMPNETQDFDIPTISEISSTTGATNTKTNEREKEPKIISGNREKDLAELAEIQKKIYAAKKQLKQIGELDDDEYDEDFITLRDDESRETFSEPADSQRTPPANSQRSKVKSPIVFEKDDKPKEKISERDEDKRSRFTPPFTTLTASSRGISPPKDAVSEKPKRPVHERLGLRSPGTSSKDTSRDRRRNLQEKEIYVPAFRRKEMERERARDVNRDQSRERPYRGRERERVSDRRMERSRESDGNQSRGRSRVRRSVEDRDRRRGTPEKPEIRSSSQVGKISTTTLSSSSDQNSPDVNSSRNRIGSRVIVAPSKVMEPSDEEDLTDKPVNSVIKIKPRATVSPSKQAPKNLLLRAVAEAQKSTILKRLNTSKPKIIARLGDKVVPERNTKLYSKSFRDRRKSTASVGAIFSRTAQNLIVEVNGRSKERYASSLVANADEEYIPEIVSDKGESDPDMVYVPQSIKPRKPLDDEENWSTADSDSCYEHIDLVEGEHRTPDQNTQFVVTLNEENTFPKLKCRGGSRYSTSPPPQVTSSSNHAKDREKYPEPTSTSNSYSTRKASIKGRISSKSSSHDNESSPFIAEGSTTPPRRSELIEVYRKPKEVKKIIIKNDSEDEEMSPTKKRTPEQESSKKRPAKDYENKSNTPPPKPNRQKESLTPSKRKHVPIKFDLDADNKDKKEKEIKRENSPIPSKKRRSPSRDRDHSRDRSRDRERAASHERREEKRKISIRNAEAKKYENIPSSLNSVPVDSTAYRNAKPKERCKYHPNCTKSFCEFYHPTAPCKSFPNCKYADKCMYSHPKCKYDLACVNLDCNFSHSGPRSSSLLEPTAPPLSSSVVPVQNYKSISSAAVTGPVSSTTCKFFPNCTKSACPFYHPKPCRYGKNCINKLECLFYHHEVLSSSKFKWVASN</sequence>
<dbReference type="InterPro" id="IPR000571">
    <property type="entry name" value="Znf_CCCH"/>
</dbReference>
<dbReference type="GO" id="GO:0008270">
    <property type="term" value="F:zinc ion binding"/>
    <property type="evidence" value="ECO:0007669"/>
    <property type="project" value="UniProtKB-KW"/>
</dbReference>
<feature type="compositionally biased region" description="Basic and acidic residues" evidence="10">
    <location>
        <begin position="270"/>
        <end position="281"/>
    </location>
</feature>
<feature type="domain" description="C3H1-type" evidence="11">
    <location>
        <begin position="1044"/>
        <end position="1068"/>
    </location>
</feature>
<feature type="compositionally biased region" description="Basic and acidic residues" evidence="10">
    <location>
        <begin position="888"/>
        <end position="920"/>
    </location>
</feature>
<evidence type="ECO:0000313" key="14">
    <source>
        <dbReference type="RefSeq" id="XP_005186210.1"/>
    </source>
</evidence>
<feature type="compositionally biased region" description="Basic and acidic residues" evidence="10">
    <location>
        <begin position="780"/>
        <end position="802"/>
    </location>
</feature>
<feature type="zinc finger region" description="C3H1-type" evidence="9">
    <location>
        <begin position="958"/>
        <end position="992"/>
    </location>
</feature>
<feature type="compositionally biased region" description="Basic and acidic residues" evidence="10">
    <location>
        <begin position="306"/>
        <end position="325"/>
    </location>
</feature>
<evidence type="ECO:0000256" key="5">
    <source>
        <dbReference type="ARBA" id="ARBA00022737"/>
    </source>
</evidence>
<feature type="compositionally biased region" description="Basic and acidic residues" evidence="10">
    <location>
        <begin position="122"/>
        <end position="138"/>
    </location>
</feature>
<evidence type="ECO:0000256" key="8">
    <source>
        <dbReference type="ARBA" id="ARBA00023242"/>
    </source>
</evidence>
<dbReference type="eggNOG" id="KOG3702">
    <property type="taxonomic scope" value="Eukaryota"/>
</dbReference>
<dbReference type="PROSITE" id="PS50103">
    <property type="entry name" value="ZF_C3H1"/>
    <property type="match status" value="2"/>
</dbReference>
<dbReference type="Proteomes" id="UP001652621">
    <property type="component" value="Unplaced"/>
</dbReference>
<feature type="compositionally biased region" description="Basic and acidic residues" evidence="10">
    <location>
        <begin position="814"/>
        <end position="831"/>
    </location>
</feature>
<dbReference type="KEGG" id="mde:101891066"/>
<evidence type="ECO:0000313" key="13">
    <source>
        <dbReference type="Proteomes" id="UP001652621"/>
    </source>
</evidence>
<feature type="compositionally biased region" description="Polar residues" evidence="10">
    <location>
        <begin position="330"/>
        <end position="340"/>
    </location>
</feature>
<keyword evidence="6 9" id="KW-0863">Zinc-finger</keyword>
<dbReference type="Gene3D" id="4.10.1000.30">
    <property type="match status" value="1"/>
</dbReference>
<dbReference type="PANTHER" id="PTHR14738:SF29">
    <property type="entry name" value="ZINC FINGER CCCH DOMAIN-CONTAINING PROTEIN 14"/>
    <property type="match status" value="1"/>
</dbReference>
<dbReference type="InterPro" id="IPR040366">
    <property type="entry name" value="Nab2/ZC3H14"/>
</dbReference>
<feature type="compositionally biased region" description="Basic and acidic residues" evidence="10">
    <location>
        <begin position="445"/>
        <end position="462"/>
    </location>
</feature>
<evidence type="ECO:0000259" key="11">
    <source>
        <dbReference type="PROSITE" id="PS50103"/>
    </source>
</evidence>
<accession>A0A1I8MM76</accession>
<dbReference type="Gene3D" id="1.20.1390.10">
    <property type="entry name" value="PWI domain"/>
    <property type="match status" value="1"/>
</dbReference>
<dbReference type="VEuPathDB" id="VectorBase:MDOMA2_013636"/>
<keyword evidence="13" id="KW-1185">Reference proteome</keyword>
<feature type="compositionally biased region" description="Basic and acidic residues" evidence="10">
    <location>
        <begin position="371"/>
        <end position="433"/>
    </location>
</feature>
<dbReference type="PANTHER" id="PTHR14738">
    <property type="entry name" value="ZINC FINGER CCCH DOMAIN-CONTAINING PROTEIN 14"/>
    <property type="match status" value="1"/>
</dbReference>
<feature type="region of interest" description="Disordered" evidence="10">
    <location>
        <begin position="651"/>
        <end position="670"/>
    </location>
</feature>
<comment type="similarity">
    <text evidence="2">Belongs to the ZC3H14 family.</text>
</comment>
<proteinExistence type="inferred from homology"/>
<feature type="zinc finger region" description="C3H1-type" evidence="9">
    <location>
        <begin position="1044"/>
        <end position="1068"/>
    </location>
</feature>
<feature type="region of interest" description="Disordered" evidence="10">
    <location>
        <begin position="255"/>
        <end position="515"/>
    </location>
</feature>
<evidence type="ECO:0000256" key="7">
    <source>
        <dbReference type="ARBA" id="ARBA00022833"/>
    </source>
</evidence>
<evidence type="ECO:0000256" key="2">
    <source>
        <dbReference type="ARBA" id="ARBA00008423"/>
    </source>
</evidence>
<feature type="compositionally biased region" description="Polar residues" evidence="10">
    <location>
        <begin position="285"/>
        <end position="297"/>
    </location>
</feature>
<feature type="region of interest" description="Disordered" evidence="10">
    <location>
        <begin position="91"/>
        <end position="146"/>
    </location>
</feature>
<feature type="compositionally biased region" description="Basic and acidic residues" evidence="10">
    <location>
        <begin position="347"/>
        <end position="361"/>
    </location>
</feature>
<name>A0A1I8MM76_MUSDO</name>